<dbReference type="AlphaFoldDB" id="A0A1V6R9V3"/>
<reference evidence="6" key="1">
    <citation type="journal article" date="2017" name="Nat. Microbiol.">
        <title>Global analysis of biosynthetic gene clusters reveals vast potential of secondary metabolite production in Penicillium species.</title>
        <authorList>
            <person name="Nielsen J.C."/>
            <person name="Grijseels S."/>
            <person name="Prigent S."/>
            <person name="Ji B."/>
            <person name="Dainat J."/>
            <person name="Nielsen K.F."/>
            <person name="Frisvad J.C."/>
            <person name="Workman M."/>
            <person name="Nielsen J."/>
        </authorList>
    </citation>
    <scope>NUCLEOTIDE SEQUENCE [LARGE SCALE GENOMIC DNA]</scope>
    <source>
        <strain evidence="6">IBT 29525</strain>
    </source>
</reference>
<keyword evidence="6" id="KW-1185">Reference proteome</keyword>
<evidence type="ECO:0000313" key="6">
    <source>
        <dbReference type="Proteomes" id="UP000191612"/>
    </source>
</evidence>
<feature type="chain" id="PRO_5013342785" evidence="4">
    <location>
        <begin position="18"/>
        <end position="52"/>
    </location>
</feature>
<feature type="signal peptide" evidence="4">
    <location>
        <begin position="1"/>
        <end position="17"/>
    </location>
</feature>
<evidence type="ECO:0000256" key="4">
    <source>
        <dbReference type="SAM" id="SignalP"/>
    </source>
</evidence>
<proteinExistence type="predicted"/>
<evidence type="ECO:0000256" key="3">
    <source>
        <dbReference type="ARBA" id="ARBA00023157"/>
    </source>
</evidence>
<dbReference type="InterPro" id="IPR009101">
    <property type="entry name" value="Gurmarin/antifun_pep"/>
</dbReference>
<dbReference type="InterPro" id="IPR024206">
    <property type="entry name" value="Gurmarin/antimicrobial_peptd"/>
</dbReference>
<protein>
    <submittedName>
        <fullName evidence="5">Uncharacterized protein</fullName>
    </submittedName>
</protein>
<accession>A0A1V6R9V3</accession>
<keyword evidence="3" id="KW-1015">Disulfide bond</keyword>
<evidence type="ECO:0000256" key="1">
    <source>
        <dbReference type="ARBA" id="ARBA00022529"/>
    </source>
</evidence>
<dbReference type="Pfam" id="PF11410">
    <property type="entry name" value="Antifungal_pept"/>
    <property type="match status" value="1"/>
</dbReference>
<keyword evidence="4" id="KW-0732">Signal</keyword>
<organism evidence="5 6">
    <name type="scientific">Penicillium solitum</name>
    <dbReference type="NCBI Taxonomy" id="60172"/>
    <lineage>
        <taxon>Eukaryota</taxon>
        <taxon>Fungi</taxon>
        <taxon>Dikarya</taxon>
        <taxon>Ascomycota</taxon>
        <taxon>Pezizomycotina</taxon>
        <taxon>Eurotiomycetes</taxon>
        <taxon>Eurotiomycetidae</taxon>
        <taxon>Eurotiales</taxon>
        <taxon>Aspergillaceae</taxon>
        <taxon>Penicillium</taxon>
    </lineage>
</organism>
<evidence type="ECO:0000256" key="2">
    <source>
        <dbReference type="ARBA" id="ARBA00022854"/>
    </source>
</evidence>
<comment type="caution">
    <text evidence="5">The sequence shown here is derived from an EMBL/GenBank/DDBJ whole genome shotgun (WGS) entry which is preliminary data.</text>
</comment>
<keyword evidence="1" id="KW-0929">Antimicrobial</keyword>
<keyword evidence="2" id="KW-0960">Knottin</keyword>
<dbReference type="Proteomes" id="UP000191612">
    <property type="component" value="Unassembled WGS sequence"/>
</dbReference>
<name>A0A1V6R9V3_9EURO</name>
<dbReference type="EMBL" id="MDYO01000009">
    <property type="protein sequence ID" value="OQD98374.1"/>
    <property type="molecule type" value="Genomic_DNA"/>
</dbReference>
<gene>
    <name evidence="5" type="ORF">PENSOL_c009G11222</name>
</gene>
<sequence length="52" mass="5388">MRFTILTTLAFVGLSIAGSIPSGGQCKPDGSLGNCESKLCVKLANQPFGKCK</sequence>
<dbReference type="SUPFAM" id="SSF57048">
    <property type="entry name" value="Gurmarin-like"/>
    <property type="match status" value="1"/>
</dbReference>
<evidence type="ECO:0000313" key="5">
    <source>
        <dbReference type="EMBL" id="OQD98374.1"/>
    </source>
</evidence>